<name>A0A3N7JLH6_9BURK</name>
<keyword evidence="2" id="KW-0732">Signal</keyword>
<keyword evidence="4" id="KW-1185">Reference proteome</keyword>
<accession>A0A3N7JLH6</accession>
<evidence type="ECO:0000256" key="1">
    <source>
        <dbReference type="SAM" id="MobiDB-lite"/>
    </source>
</evidence>
<proteinExistence type="predicted"/>
<gene>
    <name evidence="3" type="ORF">DZC73_24355</name>
</gene>
<dbReference type="RefSeq" id="WP_124542985.1">
    <property type="nucleotide sequence ID" value="NZ_QUSW01000008.1"/>
</dbReference>
<feature type="signal peptide" evidence="2">
    <location>
        <begin position="1"/>
        <end position="25"/>
    </location>
</feature>
<comment type="caution">
    <text evidence="3">The sequence shown here is derived from an EMBL/GenBank/DDBJ whole genome shotgun (WGS) entry which is preliminary data.</text>
</comment>
<dbReference type="OrthoDB" id="8830878at2"/>
<evidence type="ECO:0008006" key="5">
    <source>
        <dbReference type="Google" id="ProtNLM"/>
    </source>
</evidence>
<evidence type="ECO:0000313" key="3">
    <source>
        <dbReference type="EMBL" id="RQP22139.1"/>
    </source>
</evidence>
<protein>
    <recommendedName>
        <fullName evidence="5">Cytochrome c domain-containing protein</fullName>
    </recommendedName>
</protein>
<feature type="chain" id="PRO_5018115959" description="Cytochrome c domain-containing protein" evidence="2">
    <location>
        <begin position="26"/>
        <end position="465"/>
    </location>
</feature>
<dbReference type="AlphaFoldDB" id="A0A3N7JLH6"/>
<dbReference type="EMBL" id="QUSW01000008">
    <property type="protein sequence ID" value="RQP22139.1"/>
    <property type="molecule type" value="Genomic_DNA"/>
</dbReference>
<dbReference type="Proteomes" id="UP000267464">
    <property type="component" value="Unassembled WGS sequence"/>
</dbReference>
<feature type="region of interest" description="Disordered" evidence="1">
    <location>
        <begin position="446"/>
        <end position="465"/>
    </location>
</feature>
<organism evidence="3 4">
    <name type="scientific">Piscinibacter terrae</name>
    <dbReference type="NCBI Taxonomy" id="2496871"/>
    <lineage>
        <taxon>Bacteria</taxon>
        <taxon>Pseudomonadati</taxon>
        <taxon>Pseudomonadota</taxon>
        <taxon>Betaproteobacteria</taxon>
        <taxon>Burkholderiales</taxon>
        <taxon>Sphaerotilaceae</taxon>
        <taxon>Piscinibacter</taxon>
    </lineage>
</organism>
<sequence>MKNIHALIQAGLCAGLAVAASPSLAQSTPAELAFRSSVDQPPPGWTGPVFKLSDQYPKATPGCPSPWLKRKVDFKNVRWDHAWEAYIQDIVNYVKEGQSPDLADEVGWRTQVKGSTRWFHVPWMAFDGQRGREFVHGLTNELSTAESVFRPGRGSGAHRLPGAKQVNGVDPLFETWSVGFYNPCGGASIGQQWPKSGEPATFTDKAGRLLARGMPFPPGTVVVKILNTTADERDVPYLKGSTNWQANGHVQLTPTTYSTCDRQVRRVHLVQMDLAVVDPRSPTRWVYTTLAYDGNLPGKTVWDRLKPIGVQVGSDGQSFPAVPQAQSQPLHETAVSPMHIPEHYGCYERLAGIVDQANSSCVSCHMGAFAAAPGVLQTQGTNVPAIFNFPGMCTEFNQANSQYFSDYKYPAAFPGSTGEIAAAIPLDSSLQLQVAFAQYAVYKNPQQPRTCPDAGSPATPASAPR</sequence>
<evidence type="ECO:0000313" key="4">
    <source>
        <dbReference type="Proteomes" id="UP000267464"/>
    </source>
</evidence>
<reference evidence="3 4" key="2">
    <citation type="submission" date="2018-12" db="EMBL/GenBank/DDBJ databases">
        <title>Rhizobacter gummiphilus sp. nov., a rubber-degrading bacterium isolated from the soil of a botanical garden in Japan.</title>
        <authorList>
            <person name="Shunsuke S.S."/>
        </authorList>
    </citation>
    <scope>NUCLEOTIDE SEQUENCE [LARGE SCALE GENOMIC DNA]</scope>
    <source>
        <strain evidence="3 4">S-16</strain>
    </source>
</reference>
<reference evidence="3 4" key="1">
    <citation type="submission" date="2018-08" db="EMBL/GenBank/DDBJ databases">
        <authorList>
            <person name="Khan S.A."/>
            <person name="Jeon C.O."/>
            <person name="Chun B.H."/>
            <person name="Jeong S.E."/>
        </authorList>
    </citation>
    <scope>NUCLEOTIDE SEQUENCE [LARGE SCALE GENOMIC DNA]</scope>
    <source>
        <strain evidence="3 4">S-16</strain>
    </source>
</reference>
<evidence type="ECO:0000256" key="2">
    <source>
        <dbReference type="SAM" id="SignalP"/>
    </source>
</evidence>